<evidence type="ECO:0000313" key="8">
    <source>
        <dbReference type="Proteomes" id="UP000002035"/>
    </source>
</evidence>
<evidence type="ECO:0000256" key="3">
    <source>
        <dbReference type="ARBA" id="ARBA00023163"/>
    </source>
</evidence>
<feature type="region of interest" description="Disordered" evidence="5">
    <location>
        <begin position="1"/>
        <end position="22"/>
    </location>
</feature>
<accession>C5FDN3</accession>
<dbReference type="STRING" id="554155.C5FDN3"/>
<feature type="domain" description="Zn(2)-C6 fungal-type" evidence="6">
    <location>
        <begin position="25"/>
        <end position="55"/>
    </location>
</feature>
<gene>
    <name evidence="7" type="ORF">MCYG_00717</name>
</gene>
<feature type="compositionally biased region" description="Polar residues" evidence="5">
    <location>
        <begin position="1"/>
        <end position="12"/>
    </location>
</feature>
<feature type="compositionally biased region" description="Low complexity" evidence="5">
    <location>
        <begin position="71"/>
        <end position="90"/>
    </location>
</feature>
<dbReference type="RefSeq" id="XP_002850613.1">
    <property type="nucleotide sequence ID" value="XM_002850567.1"/>
</dbReference>
<dbReference type="Gene3D" id="4.10.240.10">
    <property type="entry name" value="Zn(2)-C6 fungal-type DNA-binding domain"/>
    <property type="match status" value="1"/>
</dbReference>
<dbReference type="eggNOG" id="ENOG502SHVN">
    <property type="taxonomic scope" value="Eukaryota"/>
</dbReference>
<dbReference type="PANTHER" id="PTHR47784:SF5">
    <property type="entry name" value="STEROL UPTAKE CONTROL PROTEIN 2"/>
    <property type="match status" value="1"/>
</dbReference>
<dbReference type="SUPFAM" id="SSF57701">
    <property type="entry name" value="Zn2/Cys6 DNA-binding domain"/>
    <property type="match status" value="1"/>
</dbReference>
<dbReference type="EMBL" id="DS995701">
    <property type="protein sequence ID" value="EEQ27829.1"/>
    <property type="molecule type" value="Genomic_DNA"/>
</dbReference>
<dbReference type="SMART" id="SM00066">
    <property type="entry name" value="GAL4"/>
    <property type="match status" value="1"/>
</dbReference>
<keyword evidence="2" id="KW-0238">DNA-binding</keyword>
<evidence type="ECO:0000313" key="7">
    <source>
        <dbReference type="EMBL" id="EEQ27829.1"/>
    </source>
</evidence>
<dbReference type="OMA" id="PWVARYM"/>
<sequence length="539" mass="59775">MSTPESHIQPSQKKTRRRHQKSRNGCFECKRRRIKCDEEKPACVRCVSGFYKCIYPSGPTPAGKNRRDELSLPSSSRSTLSPSPSALSCLENSPSTRSSLEVNIFFNTTDTLIELSDTDLYHHYLQHTSRTLACSRRDQSALQIGIPTLALRSKTVFHSVLAASAACLACDMIAKEPPPDVSAVNRVLVTGYRHYHAASERMRESMSSMDTLKLEPLLASALMLVPFATASQQINHWLSERGEVEDPQKPLSSTPRDIIVIMRGIRATLQTLDCDSLRPGLSPSPGAEPGVDNHSIFLDSNTCSATQTISRSHVMVPILEATGKAAFSKLQKRLDSTFIHNGGDGNELLSACSAAFNILKDIRNNAFSSTSLSQPSPSSSLSPDDLASDDFEPQAMSLPQVASWLRSFASRSVVPQPTEPLTRYFLTFLVQAPQAYLDLVLPLLDQRLESPATAGPGGISTELTMEQALALDIYAHWSVLMFLVEEESWWIGNLPFVTLSGMVNRYGNNFVTRLWPEEGRWQWWPGGMLNILREIKQYR</sequence>
<dbReference type="PROSITE" id="PS50048">
    <property type="entry name" value="ZN2_CY6_FUNGAL_2"/>
    <property type="match status" value="1"/>
</dbReference>
<feature type="compositionally biased region" description="Basic residues" evidence="5">
    <location>
        <begin position="13"/>
        <end position="22"/>
    </location>
</feature>
<evidence type="ECO:0000256" key="2">
    <source>
        <dbReference type="ARBA" id="ARBA00023125"/>
    </source>
</evidence>
<keyword evidence="4" id="KW-0539">Nucleus</keyword>
<keyword evidence="8" id="KW-1185">Reference proteome</keyword>
<keyword evidence="3" id="KW-0804">Transcription</keyword>
<dbReference type="GO" id="GO:0008270">
    <property type="term" value="F:zinc ion binding"/>
    <property type="evidence" value="ECO:0007669"/>
    <property type="project" value="InterPro"/>
</dbReference>
<dbReference type="InterPro" id="IPR053157">
    <property type="entry name" value="Sterol_Uptake_Regulator"/>
</dbReference>
<evidence type="ECO:0000259" key="6">
    <source>
        <dbReference type="PROSITE" id="PS50048"/>
    </source>
</evidence>
<dbReference type="VEuPathDB" id="FungiDB:MCYG_00717"/>
<dbReference type="PANTHER" id="PTHR47784">
    <property type="entry name" value="STEROL UPTAKE CONTROL PROTEIN 2"/>
    <property type="match status" value="1"/>
</dbReference>
<proteinExistence type="predicted"/>
<reference evidence="8" key="1">
    <citation type="journal article" date="2012" name="MBio">
        <title>Comparative genome analysis of Trichophyton rubrum and related dermatophytes reveals candidate genes involved in infection.</title>
        <authorList>
            <person name="Martinez D.A."/>
            <person name="Oliver B.G."/>
            <person name="Graeser Y."/>
            <person name="Goldberg J.M."/>
            <person name="Li W."/>
            <person name="Martinez-Rossi N.M."/>
            <person name="Monod M."/>
            <person name="Shelest E."/>
            <person name="Barton R.C."/>
            <person name="Birch E."/>
            <person name="Brakhage A.A."/>
            <person name="Chen Z."/>
            <person name="Gurr S.J."/>
            <person name="Heiman D."/>
            <person name="Heitman J."/>
            <person name="Kosti I."/>
            <person name="Rossi A."/>
            <person name="Saif S."/>
            <person name="Samalova M."/>
            <person name="Saunders C.W."/>
            <person name="Shea T."/>
            <person name="Summerbell R.C."/>
            <person name="Xu J."/>
            <person name="Young S."/>
            <person name="Zeng Q."/>
            <person name="Birren B.W."/>
            <person name="Cuomo C.A."/>
            <person name="White T.C."/>
        </authorList>
    </citation>
    <scope>NUCLEOTIDE SEQUENCE [LARGE SCALE GENOMIC DNA]</scope>
    <source>
        <strain evidence="8">ATCC MYA-4605 / CBS 113480</strain>
    </source>
</reference>
<dbReference type="GO" id="GO:0001228">
    <property type="term" value="F:DNA-binding transcription activator activity, RNA polymerase II-specific"/>
    <property type="evidence" value="ECO:0007669"/>
    <property type="project" value="TreeGrafter"/>
</dbReference>
<dbReference type="InterPro" id="IPR036864">
    <property type="entry name" value="Zn2-C6_fun-type_DNA-bd_sf"/>
</dbReference>
<organism evidence="7 8">
    <name type="scientific">Arthroderma otae (strain ATCC MYA-4605 / CBS 113480)</name>
    <name type="common">Microsporum canis</name>
    <dbReference type="NCBI Taxonomy" id="554155"/>
    <lineage>
        <taxon>Eukaryota</taxon>
        <taxon>Fungi</taxon>
        <taxon>Dikarya</taxon>
        <taxon>Ascomycota</taxon>
        <taxon>Pezizomycotina</taxon>
        <taxon>Eurotiomycetes</taxon>
        <taxon>Eurotiomycetidae</taxon>
        <taxon>Onygenales</taxon>
        <taxon>Arthrodermataceae</taxon>
        <taxon>Microsporum</taxon>
    </lineage>
</organism>
<keyword evidence="1" id="KW-0805">Transcription regulation</keyword>
<dbReference type="InterPro" id="IPR001138">
    <property type="entry name" value="Zn2Cys6_DnaBD"/>
</dbReference>
<dbReference type="Pfam" id="PF11951">
    <property type="entry name" value="Fungal_trans_2"/>
    <property type="match status" value="1"/>
</dbReference>
<evidence type="ECO:0000256" key="5">
    <source>
        <dbReference type="SAM" id="MobiDB-lite"/>
    </source>
</evidence>
<dbReference type="OrthoDB" id="5295362at2759"/>
<dbReference type="Pfam" id="PF00172">
    <property type="entry name" value="Zn_clus"/>
    <property type="match status" value="1"/>
</dbReference>
<evidence type="ECO:0000256" key="4">
    <source>
        <dbReference type="ARBA" id="ARBA00023242"/>
    </source>
</evidence>
<dbReference type="InterPro" id="IPR021858">
    <property type="entry name" value="Fun_TF"/>
</dbReference>
<dbReference type="AlphaFoldDB" id="C5FDN3"/>
<dbReference type="CDD" id="cd00067">
    <property type="entry name" value="GAL4"/>
    <property type="match status" value="1"/>
</dbReference>
<dbReference type="HOGENOM" id="CLU_031993_1_1_1"/>
<dbReference type="GO" id="GO:0003677">
    <property type="term" value="F:DNA binding"/>
    <property type="evidence" value="ECO:0007669"/>
    <property type="project" value="UniProtKB-KW"/>
</dbReference>
<dbReference type="Proteomes" id="UP000002035">
    <property type="component" value="Unassembled WGS sequence"/>
</dbReference>
<protein>
    <recommendedName>
        <fullName evidence="6">Zn(2)-C6 fungal-type domain-containing protein</fullName>
    </recommendedName>
</protein>
<feature type="region of interest" description="Disordered" evidence="5">
    <location>
        <begin position="62"/>
        <end position="93"/>
    </location>
</feature>
<evidence type="ECO:0000256" key="1">
    <source>
        <dbReference type="ARBA" id="ARBA00023015"/>
    </source>
</evidence>
<dbReference type="PROSITE" id="PS00463">
    <property type="entry name" value="ZN2_CY6_FUNGAL_1"/>
    <property type="match status" value="1"/>
</dbReference>
<dbReference type="GeneID" id="9223509"/>
<name>C5FDN3_ARTOC</name>